<dbReference type="InterPro" id="IPR002510">
    <property type="entry name" value="Metalloprtase-TldD/E_N"/>
</dbReference>
<evidence type="ECO:0000256" key="1">
    <source>
        <dbReference type="ARBA" id="ARBA00005836"/>
    </source>
</evidence>
<dbReference type="Pfam" id="PF01523">
    <property type="entry name" value="PmbA_TldD_1st"/>
    <property type="match status" value="1"/>
</dbReference>
<evidence type="ECO:0000259" key="5">
    <source>
        <dbReference type="Pfam" id="PF19290"/>
    </source>
</evidence>
<evidence type="ECO:0000259" key="4">
    <source>
        <dbReference type="Pfam" id="PF19289"/>
    </source>
</evidence>
<evidence type="ECO:0000313" key="7">
    <source>
        <dbReference type="Proteomes" id="UP000516105"/>
    </source>
</evidence>
<feature type="domain" description="Metalloprotease TldD/E central" evidence="5">
    <location>
        <begin position="120"/>
        <end position="224"/>
    </location>
</feature>
<gene>
    <name evidence="6" type="ORF">H9L14_10505</name>
</gene>
<evidence type="ECO:0000259" key="3">
    <source>
        <dbReference type="Pfam" id="PF01523"/>
    </source>
</evidence>
<dbReference type="PANTHER" id="PTHR43421">
    <property type="entry name" value="METALLOPROTEASE PMBA"/>
    <property type="match status" value="1"/>
</dbReference>
<keyword evidence="7" id="KW-1185">Reference proteome</keyword>
<dbReference type="Pfam" id="PF19290">
    <property type="entry name" value="PmbA_TldD_2nd"/>
    <property type="match status" value="1"/>
</dbReference>
<dbReference type="InterPro" id="IPR047657">
    <property type="entry name" value="PmbA"/>
</dbReference>
<dbReference type="Proteomes" id="UP000516105">
    <property type="component" value="Chromosome"/>
</dbReference>
<evidence type="ECO:0000256" key="2">
    <source>
        <dbReference type="SAM" id="MobiDB-lite"/>
    </source>
</evidence>
<accession>A0ABX6T628</accession>
<comment type="similarity">
    <text evidence="1">Belongs to the peptidase U62 family.</text>
</comment>
<organism evidence="6 7">
    <name type="scientific">Sphingomonas sediminicola</name>
    <dbReference type="NCBI Taxonomy" id="386874"/>
    <lineage>
        <taxon>Bacteria</taxon>
        <taxon>Pseudomonadati</taxon>
        <taxon>Pseudomonadota</taxon>
        <taxon>Alphaproteobacteria</taxon>
        <taxon>Sphingomonadales</taxon>
        <taxon>Sphingomonadaceae</taxon>
        <taxon>Sphingomonas</taxon>
    </lineage>
</organism>
<reference evidence="6 7" key="1">
    <citation type="submission" date="2020-08" db="EMBL/GenBank/DDBJ databases">
        <title>Genome sequence of Sphingomonas sediminicola KACC 15039T.</title>
        <authorList>
            <person name="Hyun D.-W."/>
            <person name="Bae J.-W."/>
        </authorList>
    </citation>
    <scope>NUCLEOTIDE SEQUENCE [LARGE SCALE GENOMIC DNA]</scope>
    <source>
        <strain evidence="6 7">KACC 15039</strain>
    </source>
</reference>
<feature type="compositionally biased region" description="Basic and acidic residues" evidence="2">
    <location>
        <begin position="118"/>
        <end position="127"/>
    </location>
</feature>
<dbReference type="Pfam" id="PF19289">
    <property type="entry name" value="PmbA_TldD_3rd"/>
    <property type="match status" value="1"/>
</dbReference>
<evidence type="ECO:0000313" key="6">
    <source>
        <dbReference type="EMBL" id="QNP45095.1"/>
    </source>
</evidence>
<feature type="domain" description="Metalloprotease TldD/E N-terminal" evidence="3">
    <location>
        <begin position="26"/>
        <end position="90"/>
    </location>
</feature>
<dbReference type="InterPro" id="IPR035068">
    <property type="entry name" value="TldD/PmbA_N"/>
</dbReference>
<name>A0ABX6T628_9SPHN</name>
<dbReference type="RefSeq" id="WP_187708051.1">
    <property type="nucleotide sequence ID" value="NZ_CP060782.1"/>
</dbReference>
<dbReference type="InterPro" id="IPR045570">
    <property type="entry name" value="Metalloprtase-TldD/E_cen_dom"/>
</dbReference>
<proteinExistence type="inferred from homology"/>
<dbReference type="PANTHER" id="PTHR43421:SF1">
    <property type="entry name" value="METALLOPROTEASE PMBA"/>
    <property type="match status" value="1"/>
</dbReference>
<feature type="region of interest" description="Disordered" evidence="2">
    <location>
        <begin position="96"/>
        <end position="127"/>
    </location>
</feature>
<feature type="domain" description="Metalloprotease TldD/E C-terminal" evidence="4">
    <location>
        <begin position="231"/>
        <end position="446"/>
    </location>
</feature>
<dbReference type="SUPFAM" id="SSF111283">
    <property type="entry name" value="Putative modulator of DNA gyrase, PmbA/TldD"/>
    <property type="match status" value="1"/>
</dbReference>
<dbReference type="Gene3D" id="3.30.2290.10">
    <property type="entry name" value="PmbA/TldD superfamily"/>
    <property type="match status" value="1"/>
</dbReference>
<protein>
    <submittedName>
        <fullName evidence="6">TldD/PmbA family protein</fullName>
    </submittedName>
</protein>
<dbReference type="InterPro" id="IPR045569">
    <property type="entry name" value="Metalloprtase-TldD/E_C"/>
</dbReference>
<dbReference type="EMBL" id="CP060782">
    <property type="protein sequence ID" value="QNP45095.1"/>
    <property type="molecule type" value="Genomic_DNA"/>
</dbReference>
<dbReference type="InterPro" id="IPR036059">
    <property type="entry name" value="TldD/PmbA_sf"/>
</dbReference>
<sequence length="448" mass="46499">MLSEDKAREIAQSLVEKARSAGADSADAIYVGSESQGVQVRLGELEHVDRSEGEEVGLRVFVGHQSASVASSDFSPDALAELVNRGVAMAREAPEDPYAGLAPPELLAHGPFPDIQSEDSRQEDPKALRERALAAENAALAVEGVTNSSGGSAGTSASTVALATSGGFSGAYRSTGHSCSVTVIAGEGPTMQRDSAWHGARHLEDLDAPEEVGKLAGERAVARLNPIKPKPGRYAVLFDPRIAGSLLGHFIGAITGSSVARKSSFLQDKLGQQIFATGVRLIDDPLRPRGLRSRPFDGEGLPVTTSALVDNGVLKTWLADSASARQLGIQPTGHAVRGAGGPPGAGPSNLYLAPGSRSRDELLAAFPEALLVTELIGQGVNGVTGDYSRGAAGFMVRNGAIAEPVQEITIASNLLDMFATLEPGTDLEFRRGVDSPTLLVPEMTVGAA</sequence>